<reference evidence="3" key="2">
    <citation type="submission" date="2023-07" db="EMBL/GenBank/DDBJ databases">
        <authorList>
            <person name="Bai X.-H."/>
            <person name="Wang H.-H."/>
            <person name="Wang J."/>
            <person name="Ma M.-Y."/>
            <person name="Hu H.-H."/>
            <person name="Song Z.-L."/>
            <person name="Ma H.-G."/>
            <person name="Fan Y."/>
            <person name="Du C.-Y."/>
            <person name="Xu J.-C."/>
        </authorList>
    </citation>
    <scope>NUCLEOTIDE SEQUENCE</scope>
    <source>
        <strain evidence="3">CZ1</strain>
    </source>
</reference>
<feature type="domain" description="Restriction endonuclease type IV Mrr" evidence="2">
    <location>
        <begin position="37"/>
        <end position="146"/>
    </location>
</feature>
<evidence type="ECO:0000256" key="1">
    <source>
        <dbReference type="SAM" id="Phobius"/>
    </source>
</evidence>
<accession>A0AA96WTG4</accession>
<dbReference type="InterPro" id="IPR007560">
    <property type="entry name" value="Restrct_endonuc_IV_Mrr"/>
</dbReference>
<keyword evidence="3" id="KW-0540">Nuclease</keyword>
<dbReference type="SUPFAM" id="SSF52980">
    <property type="entry name" value="Restriction endonuclease-like"/>
    <property type="match status" value="1"/>
</dbReference>
<evidence type="ECO:0000259" key="2">
    <source>
        <dbReference type="Pfam" id="PF04471"/>
    </source>
</evidence>
<organism evidence="3">
    <name type="scientific">Leptolyngbya boryana CZ1</name>
    <dbReference type="NCBI Taxonomy" id="3060204"/>
    <lineage>
        <taxon>Bacteria</taxon>
        <taxon>Bacillati</taxon>
        <taxon>Cyanobacteriota</taxon>
        <taxon>Cyanophyceae</taxon>
        <taxon>Leptolyngbyales</taxon>
        <taxon>Leptolyngbyaceae</taxon>
        <taxon>Leptolyngbya group</taxon>
        <taxon>Leptolyngbya</taxon>
    </lineage>
</organism>
<dbReference type="EC" id="3.1.21.-" evidence="3"/>
<keyword evidence="1" id="KW-0472">Membrane</keyword>
<name>A0AA96WTG4_LEPBY</name>
<feature type="transmembrane region" description="Helical" evidence="1">
    <location>
        <begin position="110"/>
        <end position="134"/>
    </location>
</feature>
<gene>
    <name evidence="3" type="ORF">Q2T42_26060</name>
</gene>
<keyword evidence="3" id="KW-0255">Endonuclease</keyword>
<dbReference type="AlphaFoldDB" id="A0AA96WTG4"/>
<dbReference type="GO" id="GO:0004519">
    <property type="term" value="F:endonuclease activity"/>
    <property type="evidence" value="ECO:0007669"/>
    <property type="project" value="UniProtKB-KW"/>
</dbReference>
<dbReference type="EMBL" id="CP130144">
    <property type="protein sequence ID" value="WNZ45257.1"/>
    <property type="molecule type" value="Genomic_DNA"/>
</dbReference>
<keyword evidence="1" id="KW-0812">Transmembrane</keyword>
<proteinExistence type="predicted"/>
<dbReference type="Pfam" id="PF04471">
    <property type="entry name" value="Mrr_cat"/>
    <property type="match status" value="1"/>
</dbReference>
<dbReference type="GO" id="GO:0016787">
    <property type="term" value="F:hydrolase activity"/>
    <property type="evidence" value="ECO:0007669"/>
    <property type="project" value="UniProtKB-KW"/>
</dbReference>
<reference evidence="3" key="1">
    <citation type="journal article" date="2023" name="Plants (Basel)">
        <title>Genomic Analysis of Leptolyngbya boryana CZ1 Reveals Efficient Carbon Fixation Modules.</title>
        <authorList>
            <person name="Bai X."/>
            <person name="Wang H."/>
            <person name="Cheng W."/>
            <person name="Wang J."/>
            <person name="Ma M."/>
            <person name="Hu H."/>
            <person name="Song Z."/>
            <person name="Ma H."/>
            <person name="Fan Y."/>
            <person name="Du C."/>
            <person name="Xu J."/>
        </authorList>
    </citation>
    <scope>NUCLEOTIDE SEQUENCE</scope>
    <source>
        <strain evidence="3">CZ1</strain>
    </source>
</reference>
<protein>
    <submittedName>
        <fullName evidence="3">Restriction endonuclease</fullName>
        <ecNumber evidence="3">3.1.21.-</ecNumber>
    </submittedName>
</protein>
<evidence type="ECO:0000313" key="3">
    <source>
        <dbReference type="EMBL" id="WNZ45257.1"/>
    </source>
</evidence>
<keyword evidence="1" id="KW-1133">Transmembrane helix</keyword>
<dbReference type="GO" id="GO:0009307">
    <property type="term" value="P:DNA restriction-modification system"/>
    <property type="evidence" value="ECO:0007669"/>
    <property type="project" value="InterPro"/>
</dbReference>
<dbReference type="RefSeq" id="WP_316426980.1">
    <property type="nucleotide sequence ID" value="NZ_CP130144.1"/>
</dbReference>
<keyword evidence="3" id="KW-0378">Hydrolase</keyword>
<sequence>MPSALEYEQQILTYDWEQLLTLWEAVESRDTPDWDAGKAFEYLVLRAFQLDQADVVYPYGVRVSGAEIEQIDGILYTEGLACLVECKDWSDGVSIEPIAKMRNQLMRRHASTIGIVFSQGGFTVPAIILARYVAPQMILLWNGDEVGYALRQRQMRSSLRAKYRFCIEQGDPLFDIRPREEREVL</sequence>
<dbReference type="InterPro" id="IPR011335">
    <property type="entry name" value="Restrct_endonuc-II-like"/>
</dbReference>
<dbReference type="GO" id="GO:0003677">
    <property type="term" value="F:DNA binding"/>
    <property type="evidence" value="ECO:0007669"/>
    <property type="project" value="InterPro"/>
</dbReference>